<dbReference type="GO" id="GO:0008696">
    <property type="term" value="F:4-amino-4-deoxychorismate lyase activity"/>
    <property type="evidence" value="ECO:0007669"/>
    <property type="project" value="UniProtKB-EC"/>
</dbReference>
<organism evidence="1">
    <name type="scientific">hydrothermal vent metagenome</name>
    <dbReference type="NCBI Taxonomy" id="652676"/>
    <lineage>
        <taxon>unclassified sequences</taxon>
        <taxon>metagenomes</taxon>
        <taxon>ecological metagenomes</taxon>
    </lineage>
</organism>
<dbReference type="InterPro" id="IPR001544">
    <property type="entry name" value="Aminotrans_IV"/>
</dbReference>
<dbReference type="Pfam" id="PF01063">
    <property type="entry name" value="Aminotran_4"/>
    <property type="match status" value="1"/>
</dbReference>
<dbReference type="AlphaFoldDB" id="A0A3B0T7H1"/>
<dbReference type="EMBL" id="UOEP01000029">
    <property type="protein sequence ID" value="VAW13978.1"/>
    <property type="molecule type" value="Genomic_DNA"/>
</dbReference>
<dbReference type="SUPFAM" id="SSF56752">
    <property type="entry name" value="D-aminoacid aminotransferase-like PLP-dependent enzymes"/>
    <property type="match status" value="1"/>
</dbReference>
<protein>
    <submittedName>
        <fullName evidence="1">Aminodeoxychorismate lyase</fullName>
        <ecNumber evidence="1">4.1.3.38</ecNumber>
    </submittedName>
</protein>
<dbReference type="InterPro" id="IPR043132">
    <property type="entry name" value="BCAT-like_C"/>
</dbReference>
<evidence type="ECO:0000313" key="1">
    <source>
        <dbReference type="EMBL" id="VAW13978.1"/>
    </source>
</evidence>
<keyword evidence="1" id="KW-0456">Lyase</keyword>
<dbReference type="Gene3D" id="3.20.10.10">
    <property type="entry name" value="D-amino Acid Aminotransferase, subunit A, domain 2"/>
    <property type="match status" value="1"/>
</dbReference>
<sequence>MVARFAVEDGKIVDTTGRQGLTRILFEKHFILSEKIWFCHGQMPLFEQHIHILREKVGELKLPYPKELLNPAEILRISKRLINKNKAYKSGLATLEFIWAGDVPHLVITCTPFSEQHFPFSGKGLLLSFADIVKVSGNPLNKFDFFNAIFWETLEYRLQGGRYDGAIILNEKKAITESINTNIFFIKDNILYTPSLDTGCYIDATRSVVLTAAVMLGMKIVESARLSKKIISDMDEAFLIAEDRGMLKVMGIEDRRFTHNVTTTINKKLNELLLPE</sequence>
<dbReference type="EC" id="4.1.3.38" evidence="1"/>
<reference evidence="1" key="1">
    <citation type="submission" date="2018-06" db="EMBL/GenBank/DDBJ databases">
        <authorList>
            <person name="Zhirakovskaya E."/>
        </authorList>
    </citation>
    <scope>NUCLEOTIDE SEQUENCE</scope>
</reference>
<gene>
    <name evidence="1" type="ORF">MNBD_BACTEROID01-744</name>
</gene>
<accession>A0A3B0T7H1</accession>
<name>A0A3B0T7H1_9ZZZZ</name>
<proteinExistence type="predicted"/>
<dbReference type="InterPro" id="IPR036038">
    <property type="entry name" value="Aminotransferase-like"/>
</dbReference>